<dbReference type="Pfam" id="PF02517">
    <property type="entry name" value="Rce1-like"/>
    <property type="match status" value="1"/>
</dbReference>
<dbReference type="EMBL" id="CP158367">
    <property type="protein sequence ID" value="XBX74009.1"/>
    <property type="molecule type" value="Genomic_DNA"/>
</dbReference>
<dbReference type="AlphaFoldDB" id="A0AAU7VJ01"/>
<evidence type="ECO:0000256" key="1">
    <source>
        <dbReference type="SAM" id="Phobius"/>
    </source>
</evidence>
<accession>A0AAU7VJ01</accession>
<feature type="domain" description="CAAX prenyl protease 2/Lysostaphin resistance protein A-like" evidence="2">
    <location>
        <begin position="121"/>
        <end position="207"/>
    </location>
</feature>
<keyword evidence="1" id="KW-1133">Transmembrane helix</keyword>
<feature type="transmembrane region" description="Helical" evidence="1">
    <location>
        <begin position="151"/>
        <end position="171"/>
    </location>
</feature>
<feature type="transmembrane region" description="Helical" evidence="1">
    <location>
        <begin position="34"/>
        <end position="54"/>
    </location>
</feature>
<dbReference type="InterPro" id="IPR003675">
    <property type="entry name" value="Rce1/LyrA-like_dom"/>
</dbReference>
<dbReference type="PANTHER" id="PTHR43592:SF15">
    <property type="entry name" value="CAAX AMINO TERMINAL PROTEASE FAMILY PROTEIN"/>
    <property type="match status" value="1"/>
</dbReference>
<proteinExistence type="predicted"/>
<feature type="transmembrane region" description="Helical" evidence="1">
    <location>
        <begin position="75"/>
        <end position="101"/>
    </location>
</feature>
<gene>
    <name evidence="3" type="ORF">PRVXT_002028</name>
</gene>
<organism evidence="3">
    <name type="scientific">Proteinivorax tanatarense</name>
    <dbReference type="NCBI Taxonomy" id="1260629"/>
    <lineage>
        <taxon>Bacteria</taxon>
        <taxon>Bacillati</taxon>
        <taxon>Bacillota</taxon>
        <taxon>Clostridia</taxon>
        <taxon>Eubacteriales</taxon>
        <taxon>Proteinivoracaceae</taxon>
        <taxon>Proteinivorax</taxon>
    </lineage>
</organism>
<feature type="transmembrane region" description="Helical" evidence="1">
    <location>
        <begin position="183"/>
        <end position="203"/>
    </location>
</feature>
<name>A0AAU7VJ01_9FIRM</name>
<feature type="transmembrane region" description="Helical" evidence="1">
    <location>
        <begin position="276"/>
        <end position="292"/>
    </location>
</feature>
<protein>
    <submittedName>
        <fullName evidence="3">Type II CAAX endopeptidase family protein</fullName>
    </submittedName>
</protein>
<evidence type="ECO:0000259" key="2">
    <source>
        <dbReference type="Pfam" id="PF02517"/>
    </source>
</evidence>
<feature type="transmembrane region" description="Helical" evidence="1">
    <location>
        <begin position="12"/>
        <end position="28"/>
    </location>
</feature>
<evidence type="ECO:0000313" key="3">
    <source>
        <dbReference type="EMBL" id="XBX74009.1"/>
    </source>
</evidence>
<dbReference type="GO" id="GO:0080120">
    <property type="term" value="P:CAAX-box protein maturation"/>
    <property type="evidence" value="ECO:0007669"/>
    <property type="project" value="UniProtKB-ARBA"/>
</dbReference>
<keyword evidence="1" id="KW-0472">Membrane</keyword>
<keyword evidence="1" id="KW-0812">Transmembrane</keyword>
<dbReference type="GO" id="GO:0004175">
    <property type="term" value="F:endopeptidase activity"/>
    <property type="evidence" value="ECO:0007669"/>
    <property type="project" value="UniProtKB-ARBA"/>
</dbReference>
<dbReference type="PANTHER" id="PTHR43592">
    <property type="entry name" value="CAAX AMINO TERMINAL PROTEASE"/>
    <property type="match status" value="1"/>
</dbReference>
<sequence>MSKVLLPVHGSWMLLLAAVVFMAVGILAGETGIFFLIIFLTQTIGILMPPVLFLTLSKYKLKETLRLKVFNFKQLVIITVGIIAVYPVGVFFNAVVQYILVGLDVPLPESPLPPVLMETPFLISLLFIAVLPGICEEVLFRGFIMRSYEKIGRTAAITISAILFGMFHFNLLNLLGPMVLGGVIGYIVIATNSLVAGMYAHALNNTIALTLMHVIPSEAAEYDQVVNQELMLIALYILAIVAIICGAISFLILRLLAKNTPNNEYNFSNYKESSRFMMILPVIIFVILFILLA</sequence>
<reference evidence="3" key="1">
    <citation type="journal article" date="2013" name="Extremophiles">
        <title>Proteinivorax tanatarense gen. nov., sp. nov., an anaerobic, haloalkaliphilic, proteolytic bacterium isolated from a decaying algal bloom, and proposal of Proteinivoraceae fam. nov.</title>
        <authorList>
            <person name="Kevbrin V."/>
            <person name="Boltyanskaya Y."/>
            <person name="Zhilina T."/>
            <person name="Kolganova T."/>
            <person name="Lavrentjeva E."/>
            <person name="Kuznetsov B."/>
        </authorList>
    </citation>
    <scope>NUCLEOTIDE SEQUENCE</scope>
    <source>
        <strain evidence="3">Z-910T</strain>
    </source>
</reference>
<feature type="transmembrane region" description="Helical" evidence="1">
    <location>
        <begin position="233"/>
        <end position="256"/>
    </location>
</feature>
<reference evidence="3" key="2">
    <citation type="submission" date="2024-06" db="EMBL/GenBank/DDBJ databases">
        <authorList>
            <person name="Petrova K.O."/>
            <person name="Toshchakov S.V."/>
            <person name="Boltjanskaja Y.V."/>
            <person name="Kevbrin V."/>
        </authorList>
    </citation>
    <scope>NUCLEOTIDE SEQUENCE</scope>
    <source>
        <strain evidence="3">Z-910T</strain>
    </source>
</reference>
<feature type="transmembrane region" description="Helical" evidence="1">
    <location>
        <begin position="121"/>
        <end position="139"/>
    </location>
</feature>
<dbReference type="RefSeq" id="WP_350342770.1">
    <property type="nucleotide sequence ID" value="NZ_CP158367.1"/>
</dbReference>